<dbReference type="Gene3D" id="3.30.70.100">
    <property type="match status" value="1"/>
</dbReference>
<dbReference type="InterPro" id="IPR006121">
    <property type="entry name" value="HMA_dom"/>
</dbReference>
<dbReference type="Proteomes" id="UP000597507">
    <property type="component" value="Unassembled WGS sequence"/>
</dbReference>
<evidence type="ECO:0000256" key="1">
    <source>
        <dbReference type="ARBA" id="ARBA00022723"/>
    </source>
</evidence>
<comment type="caution">
    <text evidence="3">The sequence shown here is derived from an EMBL/GenBank/DDBJ whole genome shotgun (WGS) entry which is preliminary data.</text>
</comment>
<name>A0A8J3ECH9_9PROT</name>
<protein>
    <submittedName>
        <fullName evidence="3">Heavy metal transport/detoxification protein</fullName>
    </submittedName>
</protein>
<dbReference type="InterPro" id="IPR017969">
    <property type="entry name" value="Heavy-metal-associated_CS"/>
</dbReference>
<reference evidence="3 4" key="1">
    <citation type="journal article" date="2014" name="Int. J. Syst. Evol. Microbiol.">
        <title>Complete genome sequence of Corynebacterium casei LMG S-19264T (=DSM 44701T), isolated from a smear-ripened cheese.</title>
        <authorList>
            <consortium name="US DOE Joint Genome Institute (JGI-PGF)"/>
            <person name="Walter F."/>
            <person name="Albersmeier A."/>
            <person name="Kalinowski J."/>
            <person name="Ruckert C."/>
        </authorList>
    </citation>
    <scope>NUCLEOTIDE SEQUENCE [LARGE SCALE GENOMIC DNA]</scope>
    <source>
        <strain evidence="3 4">CGMCC 1.16330</strain>
    </source>
</reference>
<dbReference type="EMBL" id="BMKS01000006">
    <property type="protein sequence ID" value="GGG35623.1"/>
    <property type="molecule type" value="Genomic_DNA"/>
</dbReference>
<organism evidence="3 4">
    <name type="scientific">Caldovatus sediminis</name>
    <dbReference type="NCBI Taxonomy" id="2041189"/>
    <lineage>
        <taxon>Bacteria</taxon>
        <taxon>Pseudomonadati</taxon>
        <taxon>Pseudomonadota</taxon>
        <taxon>Alphaproteobacteria</taxon>
        <taxon>Acetobacterales</taxon>
        <taxon>Roseomonadaceae</taxon>
        <taxon>Caldovatus</taxon>
    </lineage>
</organism>
<proteinExistence type="predicted"/>
<keyword evidence="4" id="KW-1185">Reference proteome</keyword>
<dbReference type="PROSITE" id="PS01047">
    <property type="entry name" value="HMA_1"/>
    <property type="match status" value="1"/>
</dbReference>
<gene>
    <name evidence="3" type="ORF">GCM10010964_24380</name>
</gene>
<dbReference type="RefSeq" id="WP_188900541.1">
    <property type="nucleotide sequence ID" value="NZ_BMKS01000006.1"/>
</dbReference>
<evidence type="ECO:0000313" key="3">
    <source>
        <dbReference type="EMBL" id="GGG35623.1"/>
    </source>
</evidence>
<sequence>MSEEKPTIALKVEGMSCGHCVKAVTAAIQAQDADAKVEVDLENKTVKAQTDLSRSRVSMAIEEEGYKVVG</sequence>
<evidence type="ECO:0000259" key="2">
    <source>
        <dbReference type="PROSITE" id="PS50846"/>
    </source>
</evidence>
<dbReference type="Pfam" id="PF00403">
    <property type="entry name" value="HMA"/>
    <property type="match status" value="1"/>
</dbReference>
<evidence type="ECO:0000313" key="4">
    <source>
        <dbReference type="Proteomes" id="UP000597507"/>
    </source>
</evidence>
<accession>A0A8J3ECH9</accession>
<feature type="domain" description="HMA" evidence="2">
    <location>
        <begin position="6"/>
        <end position="69"/>
    </location>
</feature>
<dbReference type="AlphaFoldDB" id="A0A8J3ECH9"/>
<keyword evidence="1" id="KW-0479">Metal-binding</keyword>
<dbReference type="GO" id="GO:0046872">
    <property type="term" value="F:metal ion binding"/>
    <property type="evidence" value="ECO:0007669"/>
    <property type="project" value="UniProtKB-KW"/>
</dbReference>
<dbReference type="InterPro" id="IPR036163">
    <property type="entry name" value="HMA_dom_sf"/>
</dbReference>
<dbReference type="PROSITE" id="PS50846">
    <property type="entry name" value="HMA_2"/>
    <property type="match status" value="1"/>
</dbReference>
<dbReference type="CDD" id="cd00371">
    <property type="entry name" value="HMA"/>
    <property type="match status" value="1"/>
</dbReference>
<dbReference type="SUPFAM" id="SSF55008">
    <property type="entry name" value="HMA, heavy metal-associated domain"/>
    <property type="match status" value="1"/>
</dbReference>